<dbReference type="Gene3D" id="3.90.210.10">
    <property type="entry name" value="Heat-Labile Enterotoxin, subunit A"/>
    <property type="match status" value="1"/>
</dbReference>
<protein>
    <submittedName>
        <fullName evidence="1">RHS repeat protein</fullName>
    </submittedName>
</protein>
<dbReference type="NCBIfam" id="TIGR01643">
    <property type="entry name" value="YD_repeat_2x"/>
    <property type="match status" value="1"/>
</dbReference>
<evidence type="ECO:0000313" key="2">
    <source>
        <dbReference type="Proteomes" id="UP000595309"/>
    </source>
</evidence>
<dbReference type="Proteomes" id="UP000595309">
    <property type="component" value="Chromosome"/>
</dbReference>
<accession>A0A7T9XQV0</accession>
<dbReference type="InterPro" id="IPR006530">
    <property type="entry name" value="YD"/>
</dbReference>
<dbReference type="InterPro" id="IPR041508">
    <property type="entry name" value="TcC-like_repeat"/>
</dbReference>
<gene>
    <name evidence="1" type="ORF">I6I39_10465</name>
</gene>
<dbReference type="EMBL" id="CP068146">
    <property type="protein sequence ID" value="QQU45456.1"/>
    <property type="molecule type" value="Genomic_DNA"/>
</dbReference>
<organism evidence="1 2">
    <name type="scientific">Yersinia enterocolitica</name>
    <dbReference type="NCBI Taxonomy" id="630"/>
    <lineage>
        <taxon>Bacteria</taxon>
        <taxon>Pseudomonadati</taxon>
        <taxon>Pseudomonadota</taxon>
        <taxon>Gammaproteobacteria</taxon>
        <taxon>Enterobacterales</taxon>
        <taxon>Yersiniaceae</taxon>
        <taxon>Yersinia</taxon>
    </lineage>
</organism>
<reference evidence="1 2" key="1">
    <citation type="submission" date="2021-01" db="EMBL/GenBank/DDBJ databases">
        <title>FDA dAtabase for Regulatory Grade micrObial Sequences (FDA-ARGOS): Supporting development and validation of Infectious Disease Dx tests.</title>
        <authorList>
            <person name="Blissenbach B."/>
            <person name="Krut O."/>
            <person name="Tallon L."/>
            <person name="Sadzewicz L."/>
            <person name="Zhao X."/>
            <person name="Boylan J."/>
            <person name="Ott S."/>
            <person name="Bowen H."/>
            <person name="Vavikolanu K."/>
            <person name="Mehta A."/>
            <person name="Aluvathingal J."/>
            <person name="Nadendla S."/>
            <person name="Yan Y."/>
            <person name="Sichtig H."/>
        </authorList>
    </citation>
    <scope>NUCLEOTIDE SEQUENCE [LARGE SCALE GENOMIC DNA]</scope>
    <source>
        <strain evidence="1 2">FDAARGOS_1082</strain>
    </source>
</reference>
<dbReference type="Gene3D" id="2.180.10.10">
    <property type="entry name" value="RHS repeat-associated core"/>
    <property type="match status" value="1"/>
</dbReference>
<dbReference type="PANTHER" id="PTHR32305:SF15">
    <property type="entry name" value="PROTEIN RHSA-RELATED"/>
    <property type="match status" value="1"/>
</dbReference>
<dbReference type="SUPFAM" id="SSF56399">
    <property type="entry name" value="ADP-ribosylation"/>
    <property type="match status" value="1"/>
</dbReference>
<dbReference type="PANTHER" id="PTHR32305">
    <property type="match status" value="1"/>
</dbReference>
<dbReference type="InterPro" id="IPR022385">
    <property type="entry name" value="Rhs_assc_core"/>
</dbReference>
<name>A0A7T9XQV0_YEREN</name>
<dbReference type="AlphaFoldDB" id="A0A7T9XQV0"/>
<evidence type="ECO:0000313" key="1">
    <source>
        <dbReference type="EMBL" id="QQU45456.1"/>
    </source>
</evidence>
<dbReference type="InterPro" id="IPR050708">
    <property type="entry name" value="T6SS_VgrG/RHS"/>
</dbReference>
<dbReference type="Pfam" id="PF18807">
    <property type="entry name" value="TTc_toxin_rep"/>
    <property type="match status" value="1"/>
</dbReference>
<sequence length="890" mass="100631">MSKTSFDTLCEQTPTLTISDNRGLAIRALAYNRIHTSDAPEELITRNRYNAVGQLIASRDARLDSDNFRYQYPLGGAALRTDGVDNGTSMQLTNIEGRPVMSLDAKGTRSWVTYEPELGRPLAHQQQPEGGQKTVTDRFFYGENSAEHKAANINGQCIRHYDTAGLQQVDSLSISGVALQQQRQLLTDTLGPVNWFGEEQSWASRLRRESFVTRCTTDILGQLITQTDAKGHTQRMAYNRAGQLSGSWLTIKKGTEQVIVKSLDYSAAGQKLREESGNGVVTEYRYEAETQRLIGIKTTRPAIKERPTLLQDLRYDYDPVGNILAIHNDAEATRFFRNQKIVPETTYRYDALYQLTEATGRESDSNRAQNASLPALSSLTDGNQYVNYTRRYSYDRAGNLLKIQHSGASQYSTNITISNISNHGIQQQDGLTAADIRCQFDAAGNQQQLQPGQPLQWDARHQLQQVTTVKRGAENTPNDDYEHYLYASDGMRVVKQSIQHTNNIRQISRVTYLLGLELRTQHNDSELMEDFQVITLGVAGRAKVRVLLWEKGQPAGIDNGQLRYSFNNQIGSSLLELDNNGDIISQEEYYPFGGTALFAARNTIEAKYKTVRYSGKERDATGLYYYGFRYYMPWLGRWLNADPAGTIDGLNLYRMVRNNPISLMDEDGRMPVRMTNDKESMIPTSIDYNIIIDTNIDYLYRADTRSPEEIEKAGGFSASGSIANAGTLGRFENGEPVEPILYTAEKVYGMKDFANKMPGERYFYKINASVLRVASYTKKFEGLKNTRNLVTHLKKQKQLMEKVIGEDWSNKTDTEIRKALITEDSSGPPSWMSLTTDAKEAHIIGDKKLLYKSKQLYEKDFQIPILVSWEKIEHIGSKEKGMLKKSKYMK</sequence>
<dbReference type="RefSeq" id="WP_050124151.1">
    <property type="nucleotide sequence ID" value="NZ_CGHW01000019.1"/>
</dbReference>
<proteinExistence type="predicted"/>
<dbReference type="NCBIfam" id="TIGR03696">
    <property type="entry name" value="Rhs_assc_core"/>
    <property type="match status" value="1"/>
</dbReference>